<keyword evidence="13" id="KW-1185">Reference proteome</keyword>
<evidence type="ECO:0000313" key="12">
    <source>
        <dbReference type="EMBL" id="GAA4387461.1"/>
    </source>
</evidence>
<feature type="transmembrane region" description="Helical" evidence="11">
    <location>
        <begin position="150"/>
        <end position="175"/>
    </location>
</feature>
<keyword evidence="2" id="KW-0813">Transport</keyword>
<evidence type="ECO:0000256" key="4">
    <source>
        <dbReference type="ARBA" id="ARBA00022989"/>
    </source>
</evidence>
<keyword evidence="8" id="KW-0868">Chloride</keyword>
<evidence type="ECO:0000256" key="11">
    <source>
        <dbReference type="SAM" id="Phobius"/>
    </source>
</evidence>
<keyword evidence="9" id="KW-0407">Ion channel</keyword>
<evidence type="ECO:0000256" key="2">
    <source>
        <dbReference type="ARBA" id="ARBA00022448"/>
    </source>
</evidence>
<organism evidence="12 13">
    <name type="scientific">Tsukamurella soli</name>
    <dbReference type="NCBI Taxonomy" id="644556"/>
    <lineage>
        <taxon>Bacteria</taxon>
        <taxon>Bacillati</taxon>
        <taxon>Actinomycetota</taxon>
        <taxon>Actinomycetes</taxon>
        <taxon>Mycobacteriales</taxon>
        <taxon>Tsukamurellaceae</taxon>
        <taxon>Tsukamurella</taxon>
    </lineage>
</organism>
<dbReference type="PANTHER" id="PTHR43427">
    <property type="entry name" value="CHLORIDE CHANNEL PROTEIN CLC-E"/>
    <property type="match status" value="1"/>
</dbReference>
<reference evidence="13" key="1">
    <citation type="journal article" date="2019" name="Int. J. Syst. Evol. Microbiol.">
        <title>The Global Catalogue of Microorganisms (GCM) 10K type strain sequencing project: providing services to taxonomists for standard genome sequencing and annotation.</title>
        <authorList>
            <consortium name="The Broad Institute Genomics Platform"/>
            <consortium name="The Broad Institute Genome Sequencing Center for Infectious Disease"/>
            <person name="Wu L."/>
            <person name="Ma J."/>
        </authorList>
    </citation>
    <scope>NUCLEOTIDE SEQUENCE [LARGE SCALE GENOMIC DNA]</scope>
    <source>
        <strain evidence="13">JCM 17688</strain>
    </source>
</reference>
<dbReference type="EMBL" id="BAABFR010000012">
    <property type="protein sequence ID" value="GAA4387461.1"/>
    <property type="molecule type" value="Genomic_DNA"/>
</dbReference>
<evidence type="ECO:0000256" key="10">
    <source>
        <dbReference type="SAM" id="MobiDB-lite"/>
    </source>
</evidence>
<dbReference type="PANTHER" id="PTHR43427:SF6">
    <property type="entry name" value="CHLORIDE CHANNEL PROTEIN CLC-E"/>
    <property type="match status" value="1"/>
</dbReference>
<dbReference type="InterPro" id="IPR050368">
    <property type="entry name" value="ClC-type_chloride_channel"/>
</dbReference>
<evidence type="ECO:0000256" key="6">
    <source>
        <dbReference type="ARBA" id="ARBA00023136"/>
    </source>
</evidence>
<evidence type="ECO:0000256" key="9">
    <source>
        <dbReference type="ARBA" id="ARBA00023303"/>
    </source>
</evidence>
<name>A0ABP8J9Z6_9ACTN</name>
<keyword evidence="7" id="KW-0869">Chloride channel</keyword>
<dbReference type="InterPro" id="IPR014743">
    <property type="entry name" value="Cl-channel_core"/>
</dbReference>
<feature type="transmembrane region" description="Helical" evidence="11">
    <location>
        <begin position="261"/>
        <end position="282"/>
    </location>
</feature>
<dbReference type="PRINTS" id="PR00762">
    <property type="entry name" value="CLCHANNEL"/>
</dbReference>
<accession>A0ABP8J9Z6</accession>
<feature type="region of interest" description="Disordered" evidence="10">
    <location>
        <begin position="437"/>
        <end position="459"/>
    </location>
</feature>
<feature type="transmembrane region" description="Helical" evidence="11">
    <location>
        <begin position="229"/>
        <end position="249"/>
    </location>
</feature>
<dbReference type="Pfam" id="PF00654">
    <property type="entry name" value="Voltage_CLC"/>
    <property type="match status" value="1"/>
</dbReference>
<dbReference type="Proteomes" id="UP001500635">
    <property type="component" value="Unassembled WGS sequence"/>
</dbReference>
<feature type="transmembrane region" description="Helical" evidence="11">
    <location>
        <begin position="53"/>
        <end position="74"/>
    </location>
</feature>
<evidence type="ECO:0000256" key="1">
    <source>
        <dbReference type="ARBA" id="ARBA00004141"/>
    </source>
</evidence>
<proteinExistence type="predicted"/>
<evidence type="ECO:0000256" key="7">
    <source>
        <dbReference type="ARBA" id="ARBA00023173"/>
    </source>
</evidence>
<keyword evidence="3 11" id="KW-0812">Transmembrane</keyword>
<feature type="transmembrane region" description="Helical" evidence="11">
    <location>
        <begin position="7"/>
        <end position="33"/>
    </location>
</feature>
<keyword evidence="5" id="KW-0406">Ion transport</keyword>
<comment type="subcellular location">
    <subcellularLocation>
        <location evidence="1">Membrane</location>
        <topology evidence="1">Multi-pass membrane protein</topology>
    </subcellularLocation>
</comment>
<gene>
    <name evidence="12" type="ORF">GCM10023147_11950</name>
</gene>
<protein>
    <submittedName>
        <fullName evidence="12">Chloride channel protein</fullName>
    </submittedName>
</protein>
<evidence type="ECO:0000256" key="5">
    <source>
        <dbReference type="ARBA" id="ARBA00023065"/>
    </source>
</evidence>
<feature type="transmembrane region" description="Helical" evidence="11">
    <location>
        <begin position="288"/>
        <end position="308"/>
    </location>
</feature>
<evidence type="ECO:0000256" key="8">
    <source>
        <dbReference type="ARBA" id="ARBA00023214"/>
    </source>
</evidence>
<evidence type="ECO:0000313" key="13">
    <source>
        <dbReference type="Proteomes" id="UP001500635"/>
    </source>
</evidence>
<dbReference type="InterPro" id="IPR001807">
    <property type="entry name" value="ClC"/>
</dbReference>
<dbReference type="SUPFAM" id="SSF81340">
    <property type="entry name" value="Clc chloride channel"/>
    <property type="match status" value="1"/>
</dbReference>
<evidence type="ECO:0000256" key="3">
    <source>
        <dbReference type="ARBA" id="ARBA00022692"/>
    </source>
</evidence>
<keyword evidence="6 11" id="KW-0472">Membrane</keyword>
<dbReference type="Gene3D" id="1.10.3080.10">
    <property type="entry name" value="Clc chloride channel"/>
    <property type="match status" value="1"/>
</dbReference>
<sequence length="459" mass="46478">MTHPARFLAALMATGILAGIAGAFCTALLHLVQHLAFAYESGSLLDGVAHTRAARRVLAPTIGGLLAGLGWRLLRARHGDRDAAMPRLRDAIDRPRPFPSFALLSDAACQVLVVGSGGSIGREAAPRQLAAILGNAATAGWGLSDRERRLLLASAAGAGLAAVYDVPAAGAVYAVCVLLSEWSPWAVTAATVTSLCAVRTATALSSGESASGISIPATATIVGTDWRSWPVLAVSVVAAVMAGTAFSAVMARAAHPRATSALAIAAAGLTVGTLSMWQPALAGNGKSIAVSALTTTTPVETLVVLVLLKPIVTAVFVRAGATAGLLTPSFATGAAAGAVVGLTAEHSFPGIQNAVPLCILAAAAATVSITEGAPLFAAVFTCELVHGGASTLALLSAVSFAAHRVPVLSTRLHHVTTHVIARAAAAQTVRIGRARHCPRRPTRPTVSLGPDAAPWREAE</sequence>
<keyword evidence="4 11" id="KW-1133">Transmembrane helix</keyword>
<comment type="caution">
    <text evidence="12">The sequence shown here is derived from an EMBL/GenBank/DDBJ whole genome shotgun (WGS) entry which is preliminary data.</text>
</comment>